<comment type="caution">
    <text evidence="5">The sequence shown here is derived from an EMBL/GenBank/DDBJ whole genome shotgun (WGS) entry which is preliminary data.</text>
</comment>
<dbReference type="PANTHER" id="PTHR38041:SF1">
    <property type="entry name" value="CHORISMATE MUTASE"/>
    <property type="match status" value="1"/>
</dbReference>
<proteinExistence type="predicted"/>
<feature type="binding site" evidence="3">
    <location>
        <position position="34"/>
    </location>
    <ligand>
        <name>substrate</name>
    </ligand>
</feature>
<evidence type="ECO:0000256" key="2">
    <source>
        <dbReference type="ARBA" id="ARBA00023235"/>
    </source>
</evidence>
<evidence type="ECO:0000313" key="6">
    <source>
        <dbReference type="Proteomes" id="UP000566324"/>
    </source>
</evidence>
<protein>
    <recommendedName>
        <fullName evidence="1">chorismate mutase</fullName>
        <ecNumber evidence="1">5.4.99.5</ecNumber>
    </recommendedName>
</protein>
<dbReference type="PIRSF" id="PIRSF029775">
    <property type="entry name" value="Isochor_pyr_lyas"/>
    <property type="match status" value="1"/>
</dbReference>
<accession>A0A7W7AXX3</accession>
<dbReference type="GO" id="GO:0009697">
    <property type="term" value="P:salicylic acid biosynthetic process"/>
    <property type="evidence" value="ECO:0007669"/>
    <property type="project" value="InterPro"/>
</dbReference>
<sequence>MTDIVPPDACTTMPEIRAAIDALDREIVALLAKRMRYIEAAARVKTARGAVRDEARKADVIAKACAAADAHGLSREHVAAIYELLVERSIAHEFRVFDSVEA</sequence>
<reference evidence="5 6" key="1">
    <citation type="submission" date="2020-08" db="EMBL/GenBank/DDBJ databases">
        <title>Genomic Encyclopedia of Type Strains, Phase IV (KMG-IV): sequencing the most valuable type-strain genomes for metagenomic binning, comparative biology and taxonomic classification.</title>
        <authorList>
            <person name="Goeker M."/>
        </authorList>
    </citation>
    <scope>NUCLEOTIDE SEQUENCE [LARGE SCALE GENOMIC DNA]</scope>
    <source>
        <strain evidence="5 6">DSM 17328</strain>
    </source>
</reference>
<dbReference type="PANTHER" id="PTHR38041">
    <property type="entry name" value="CHORISMATE MUTASE"/>
    <property type="match status" value="1"/>
</dbReference>
<dbReference type="Pfam" id="PF01817">
    <property type="entry name" value="CM_2"/>
    <property type="match status" value="1"/>
</dbReference>
<feature type="binding site" evidence="3">
    <location>
        <position position="93"/>
    </location>
    <ligand>
        <name>substrate</name>
    </ligand>
</feature>
<organism evidence="5 6">
    <name type="scientific">Sphingosinicella soli</name>
    <dbReference type="NCBI Taxonomy" id="333708"/>
    <lineage>
        <taxon>Bacteria</taxon>
        <taxon>Pseudomonadati</taxon>
        <taxon>Pseudomonadota</taxon>
        <taxon>Alphaproteobacteria</taxon>
        <taxon>Sphingomonadales</taxon>
        <taxon>Sphingosinicellaceae</taxon>
        <taxon>Sphingosinicella</taxon>
    </lineage>
</organism>
<dbReference type="GO" id="GO:0004106">
    <property type="term" value="F:chorismate mutase activity"/>
    <property type="evidence" value="ECO:0007669"/>
    <property type="project" value="UniProtKB-EC"/>
</dbReference>
<dbReference type="InterPro" id="IPR002701">
    <property type="entry name" value="CM_II_prokaryot"/>
</dbReference>
<dbReference type="GO" id="GO:0016835">
    <property type="term" value="F:carbon-oxygen lyase activity"/>
    <property type="evidence" value="ECO:0007669"/>
    <property type="project" value="InterPro"/>
</dbReference>
<evidence type="ECO:0000256" key="3">
    <source>
        <dbReference type="PIRSR" id="PIRSR029775-1"/>
    </source>
</evidence>
<dbReference type="InterPro" id="IPR051331">
    <property type="entry name" value="Chorismate_mutase-related"/>
</dbReference>
<keyword evidence="2" id="KW-0413">Isomerase</keyword>
<dbReference type="InterPro" id="IPR036979">
    <property type="entry name" value="CM_dom_sf"/>
</dbReference>
<dbReference type="InterPro" id="IPR008241">
    <property type="entry name" value="Isochorismate_pyruvate-lyase"/>
</dbReference>
<dbReference type="GO" id="GO:0046417">
    <property type="term" value="P:chorismate metabolic process"/>
    <property type="evidence" value="ECO:0007669"/>
    <property type="project" value="InterPro"/>
</dbReference>
<dbReference type="SMART" id="SM00830">
    <property type="entry name" value="CM_2"/>
    <property type="match status" value="1"/>
</dbReference>
<dbReference type="InterPro" id="IPR036263">
    <property type="entry name" value="Chorismate_II_sf"/>
</dbReference>
<evidence type="ECO:0000256" key="1">
    <source>
        <dbReference type="ARBA" id="ARBA00012404"/>
    </source>
</evidence>
<dbReference type="EMBL" id="JACHNZ010000001">
    <property type="protein sequence ID" value="MBB4630421.1"/>
    <property type="molecule type" value="Genomic_DNA"/>
</dbReference>
<keyword evidence="5" id="KW-0670">Pyruvate</keyword>
<dbReference type="PROSITE" id="PS51168">
    <property type="entry name" value="CHORISMATE_MUT_2"/>
    <property type="match status" value="1"/>
</dbReference>
<dbReference type="RefSeq" id="WP_184063280.1">
    <property type="nucleotide sequence ID" value="NZ_JACHNZ010000001.1"/>
</dbReference>
<dbReference type="AlphaFoldDB" id="A0A7W7AXX3"/>
<dbReference type="Gene3D" id="1.20.59.10">
    <property type="entry name" value="Chorismate mutase"/>
    <property type="match status" value="1"/>
</dbReference>
<feature type="domain" description="Chorismate mutase" evidence="4">
    <location>
        <begin position="7"/>
        <end position="97"/>
    </location>
</feature>
<evidence type="ECO:0000313" key="5">
    <source>
        <dbReference type="EMBL" id="MBB4630421.1"/>
    </source>
</evidence>
<feature type="binding site" evidence="3">
    <location>
        <position position="17"/>
    </location>
    <ligand>
        <name>substrate</name>
    </ligand>
</feature>
<dbReference type="Proteomes" id="UP000566324">
    <property type="component" value="Unassembled WGS sequence"/>
</dbReference>
<keyword evidence="5" id="KW-0456">Lyase</keyword>
<dbReference type="SUPFAM" id="SSF48600">
    <property type="entry name" value="Chorismate mutase II"/>
    <property type="match status" value="1"/>
</dbReference>
<evidence type="ECO:0000259" key="4">
    <source>
        <dbReference type="PROSITE" id="PS51168"/>
    </source>
</evidence>
<keyword evidence="6" id="KW-1185">Reference proteome</keyword>
<name>A0A7W7AXX3_9SPHN</name>
<gene>
    <name evidence="5" type="ORF">GGQ98_000022</name>
</gene>
<dbReference type="EC" id="5.4.99.5" evidence="1"/>
<feature type="binding site" evidence="3">
    <location>
        <position position="45"/>
    </location>
    <ligand>
        <name>substrate</name>
    </ligand>
</feature>